<organism evidence="2 3">
    <name type="scientific">Micavibrio aeruginosavorus</name>
    <dbReference type="NCBI Taxonomy" id="349221"/>
    <lineage>
        <taxon>Bacteria</taxon>
        <taxon>Pseudomonadati</taxon>
        <taxon>Bdellovibrionota</taxon>
        <taxon>Bdellovibrionia</taxon>
        <taxon>Bdellovibrionales</taxon>
        <taxon>Pseudobdellovibrionaceae</taxon>
        <taxon>Micavibrio</taxon>
    </lineage>
</organism>
<dbReference type="Pfam" id="PF01844">
    <property type="entry name" value="HNH"/>
    <property type="match status" value="1"/>
</dbReference>
<evidence type="ECO:0000259" key="1">
    <source>
        <dbReference type="SMART" id="SM00507"/>
    </source>
</evidence>
<reference evidence="2 3" key="1">
    <citation type="submission" date="2017-08" db="EMBL/GenBank/DDBJ databases">
        <title>Infants hospitalized years apart are colonized by the same room-sourced microbial strains.</title>
        <authorList>
            <person name="Brooks B."/>
            <person name="Olm M.R."/>
            <person name="Firek B.A."/>
            <person name="Baker R."/>
            <person name="Thomas B.C."/>
            <person name="Morowitz M.J."/>
            <person name="Banfield J.F."/>
        </authorList>
    </citation>
    <scope>NUCLEOTIDE SEQUENCE [LARGE SCALE GENOMIC DNA]</scope>
    <source>
        <strain evidence="2">S2_018_000_R2_104</strain>
    </source>
</reference>
<dbReference type="InterPro" id="IPR003615">
    <property type="entry name" value="HNH_nuc"/>
</dbReference>
<dbReference type="Gene3D" id="1.10.30.50">
    <property type="match status" value="1"/>
</dbReference>
<accession>A0A2W5A365</accession>
<dbReference type="GO" id="GO:0008270">
    <property type="term" value="F:zinc ion binding"/>
    <property type="evidence" value="ECO:0007669"/>
    <property type="project" value="InterPro"/>
</dbReference>
<feature type="domain" description="HNH nuclease" evidence="1">
    <location>
        <begin position="26"/>
        <end position="84"/>
    </location>
</feature>
<proteinExistence type="predicted"/>
<dbReference type="InterPro" id="IPR002711">
    <property type="entry name" value="HNH"/>
</dbReference>
<dbReference type="GO" id="GO:0004519">
    <property type="term" value="F:endonuclease activity"/>
    <property type="evidence" value="ECO:0007669"/>
    <property type="project" value="InterPro"/>
</dbReference>
<protein>
    <recommendedName>
        <fullName evidence="1">HNH nuclease domain-containing protein</fullName>
    </recommendedName>
</protein>
<dbReference type="EMBL" id="QFNK01000046">
    <property type="protein sequence ID" value="PZO87682.1"/>
    <property type="molecule type" value="Genomic_DNA"/>
</dbReference>
<name>A0A2W5A365_9BACT</name>
<dbReference type="Proteomes" id="UP000249557">
    <property type="component" value="Unassembled WGS sequence"/>
</dbReference>
<gene>
    <name evidence="2" type="ORF">DI626_03410</name>
</gene>
<dbReference type="CDD" id="cd00085">
    <property type="entry name" value="HNHc"/>
    <property type="match status" value="1"/>
</dbReference>
<dbReference type="GO" id="GO:0003676">
    <property type="term" value="F:nucleic acid binding"/>
    <property type="evidence" value="ECO:0007669"/>
    <property type="project" value="InterPro"/>
</dbReference>
<dbReference type="SMART" id="SM00507">
    <property type="entry name" value="HNHc"/>
    <property type="match status" value="1"/>
</dbReference>
<evidence type="ECO:0000313" key="2">
    <source>
        <dbReference type="EMBL" id="PZO87682.1"/>
    </source>
</evidence>
<evidence type="ECO:0000313" key="3">
    <source>
        <dbReference type="Proteomes" id="UP000249557"/>
    </source>
</evidence>
<dbReference type="AlphaFoldDB" id="A0A2W5A365"/>
<sequence>MRTGRAISPRCRKSHKRQCVMPLDNRTCFTVNLRDGLCCLNCGKAPAGEEGYHRGFEYHHVVPRSEGGADTPDNIALLCHECHLDGHRGRMDLGEKAKNWRLNPPERFPCNACTDTLVVNKVEMNCGWYLCRHCGVKTHLWHHFFSRAPHVPQKE</sequence>
<comment type="caution">
    <text evidence="2">The sequence shown here is derived from an EMBL/GenBank/DDBJ whole genome shotgun (WGS) entry which is preliminary data.</text>
</comment>